<comment type="caution">
    <text evidence="2">The sequence shown here is derived from an EMBL/GenBank/DDBJ whole genome shotgun (WGS) entry which is preliminary data.</text>
</comment>
<dbReference type="Proteomes" id="UP000710432">
    <property type="component" value="Unassembled WGS sequence"/>
</dbReference>
<feature type="compositionally biased region" description="Basic and acidic residues" evidence="1">
    <location>
        <begin position="1"/>
        <end position="11"/>
    </location>
</feature>
<gene>
    <name evidence="2" type="ORF">LTLLF_118990</name>
</gene>
<dbReference type="GO" id="GO:0003743">
    <property type="term" value="F:translation initiation factor activity"/>
    <property type="evidence" value="ECO:0007669"/>
    <property type="project" value="UniProtKB-KW"/>
</dbReference>
<keyword evidence="2" id="KW-0396">Initiation factor</keyword>
<name>A0A8J6KXJ6_MICOH</name>
<organism evidence="2 3">
    <name type="scientific">Microtus ochrogaster</name>
    <name type="common">Prairie vole</name>
    <dbReference type="NCBI Taxonomy" id="79684"/>
    <lineage>
        <taxon>Eukaryota</taxon>
        <taxon>Metazoa</taxon>
        <taxon>Chordata</taxon>
        <taxon>Craniata</taxon>
        <taxon>Vertebrata</taxon>
        <taxon>Euteleostomi</taxon>
        <taxon>Mammalia</taxon>
        <taxon>Eutheria</taxon>
        <taxon>Euarchontoglires</taxon>
        <taxon>Glires</taxon>
        <taxon>Rodentia</taxon>
        <taxon>Myomorpha</taxon>
        <taxon>Muroidea</taxon>
        <taxon>Cricetidae</taxon>
        <taxon>Arvicolinae</taxon>
        <taxon>Microtus</taxon>
    </lineage>
</organism>
<evidence type="ECO:0000313" key="2">
    <source>
        <dbReference type="EMBL" id="KAH0517780.1"/>
    </source>
</evidence>
<protein>
    <submittedName>
        <fullName evidence="2">Eukaryotic translation initiation factor 4B</fullName>
    </submittedName>
</protein>
<proteinExistence type="predicted"/>
<dbReference type="AlphaFoldDB" id="A0A8J6KXJ6"/>
<sequence length="133" mass="14260">MIRRGVKDAHGTNDGAYRAPPTNHSDDGAYRAPPTNHSDDGPYRAPPTNHSDDGPYRAPPTNHSDDGAYRAPPTNHSILSTALQAAQKPNTHQSCLPNLPPCTVSLGDLPCDVTEDSIRSSLEDEYQCGTLVT</sequence>
<dbReference type="EMBL" id="JAATJU010014627">
    <property type="protein sequence ID" value="KAH0517780.1"/>
    <property type="molecule type" value="Genomic_DNA"/>
</dbReference>
<reference evidence="2" key="1">
    <citation type="submission" date="2020-03" db="EMBL/GenBank/DDBJ databases">
        <title>Studies in the Genomics of Life Span.</title>
        <authorList>
            <person name="Glass D."/>
        </authorList>
    </citation>
    <scope>NUCLEOTIDE SEQUENCE</scope>
    <source>
        <strain evidence="2">LTLLF</strain>
        <tissue evidence="2">Muscle</tissue>
    </source>
</reference>
<evidence type="ECO:0000256" key="1">
    <source>
        <dbReference type="SAM" id="MobiDB-lite"/>
    </source>
</evidence>
<accession>A0A8J6KXJ6</accession>
<evidence type="ECO:0000313" key="3">
    <source>
        <dbReference type="Proteomes" id="UP000710432"/>
    </source>
</evidence>
<keyword evidence="2" id="KW-0648">Protein biosynthesis</keyword>
<feature type="region of interest" description="Disordered" evidence="1">
    <location>
        <begin position="1"/>
        <end position="76"/>
    </location>
</feature>